<feature type="transmembrane region" description="Helical" evidence="1">
    <location>
        <begin position="21"/>
        <end position="42"/>
    </location>
</feature>
<evidence type="ECO:0000313" key="3">
    <source>
        <dbReference type="Proteomes" id="UP000712600"/>
    </source>
</evidence>
<proteinExistence type="predicted"/>
<gene>
    <name evidence="2" type="ORF">F2Q69_00013122</name>
</gene>
<dbReference type="AlphaFoldDB" id="A0A8S9QUK6"/>
<protein>
    <submittedName>
        <fullName evidence="2">Uncharacterized protein</fullName>
    </submittedName>
</protein>
<name>A0A8S9QUK6_BRACR</name>
<keyword evidence="1" id="KW-0472">Membrane</keyword>
<sequence length="66" mass="7517">MRVSIFRRIVLTSLRGSFPRTISLFIITLIMGVEVVPFAPLLRIGDNKRLCSRILDSGVMLPLWCK</sequence>
<evidence type="ECO:0000256" key="1">
    <source>
        <dbReference type="SAM" id="Phobius"/>
    </source>
</evidence>
<dbReference type="Proteomes" id="UP000712600">
    <property type="component" value="Unassembled WGS sequence"/>
</dbReference>
<comment type="caution">
    <text evidence="2">The sequence shown here is derived from an EMBL/GenBank/DDBJ whole genome shotgun (WGS) entry which is preliminary data.</text>
</comment>
<dbReference type="EMBL" id="QGKX02000996">
    <property type="protein sequence ID" value="KAF3556183.1"/>
    <property type="molecule type" value="Genomic_DNA"/>
</dbReference>
<accession>A0A8S9QUK6</accession>
<evidence type="ECO:0000313" key="2">
    <source>
        <dbReference type="EMBL" id="KAF3556183.1"/>
    </source>
</evidence>
<keyword evidence="1" id="KW-0812">Transmembrane</keyword>
<reference evidence="2" key="1">
    <citation type="submission" date="2019-12" db="EMBL/GenBank/DDBJ databases">
        <title>Genome sequencing and annotation of Brassica cretica.</title>
        <authorList>
            <person name="Studholme D.J."/>
            <person name="Sarris P."/>
        </authorList>
    </citation>
    <scope>NUCLEOTIDE SEQUENCE</scope>
    <source>
        <strain evidence="2">PFS-109/04</strain>
        <tissue evidence="2">Leaf</tissue>
    </source>
</reference>
<organism evidence="2 3">
    <name type="scientific">Brassica cretica</name>
    <name type="common">Mustard</name>
    <dbReference type="NCBI Taxonomy" id="69181"/>
    <lineage>
        <taxon>Eukaryota</taxon>
        <taxon>Viridiplantae</taxon>
        <taxon>Streptophyta</taxon>
        <taxon>Embryophyta</taxon>
        <taxon>Tracheophyta</taxon>
        <taxon>Spermatophyta</taxon>
        <taxon>Magnoliopsida</taxon>
        <taxon>eudicotyledons</taxon>
        <taxon>Gunneridae</taxon>
        <taxon>Pentapetalae</taxon>
        <taxon>rosids</taxon>
        <taxon>malvids</taxon>
        <taxon>Brassicales</taxon>
        <taxon>Brassicaceae</taxon>
        <taxon>Brassiceae</taxon>
        <taxon>Brassica</taxon>
    </lineage>
</organism>
<keyword evidence="1" id="KW-1133">Transmembrane helix</keyword>